<feature type="compositionally biased region" description="Low complexity" evidence="1">
    <location>
        <begin position="89"/>
        <end position="104"/>
    </location>
</feature>
<feature type="compositionally biased region" description="Basic residues" evidence="1">
    <location>
        <begin position="52"/>
        <end position="68"/>
    </location>
</feature>
<sequence length="113" mass="13161">MTSYAVAADLSEMELMKIIIEKMESNKSIHRSDKQRNLYKALVNWKRILKKNTKNKAKNDKTKHKMEKIKKDKVIRSRKVKSQCPRSTKVNPGKVKVNPRNVKVNPDKAEAEK</sequence>
<dbReference type="AlphaFoldDB" id="A0A699KAH2"/>
<reference evidence="2" key="1">
    <citation type="journal article" date="2019" name="Sci. Rep.">
        <title>Draft genome of Tanacetum cinerariifolium, the natural source of mosquito coil.</title>
        <authorList>
            <person name="Yamashiro T."/>
            <person name="Shiraishi A."/>
            <person name="Satake H."/>
            <person name="Nakayama K."/>
        </authorList>
    </citation>
    <scope>NUCLEOTIDE SEQUENCE</scope>
</reference>
<protein>
    <submittedName>
        <fullName evidence="2">Uncharacterized protein</fullName>
    </submittedName>
</protein>
<organism evidence="2">
    <name type="scientific">Tanacetum cinerariifolium</name>
    <name type="common">Dalmatian daisy</name>
    <name type="synonym">Chrysanthemum cinerariifolium</name>
    <dbReference type="NCBI Taxonomy" id="118510"/>
    <lineage>
        <taxon>Eukaryota</taxon>
        <taxon>Viridiplantae</taxon>
        <taxon>Streptophyta</taxon>
        <taxon>Embryophyta</taxon>
        <taxon>Tracheophyta</taxon>
        <taxon>Spermatophyta</taxon>
        <taxon>Magnoliopsida</taxon>
        <taxon>eudicotyledons</taxon>
        <taxon>Gunneridae</taxon>
        <taxon>Pentapetalae</taxon>
        <taxon>asterids</taxon>
        <taxon>campanulids</taxon>
        <taxon>Asterales</taxon>
        <taxon>Asteraceae</taxon>
        <taxon>Asteroideae</taxon>
        <taxon>Anthemideae</taxon>
        <taxon>Anthemidinae</taxon>
        <taxon>Tanacetum</taxon>
    </lineage>
</organism>
<evidence type="ECO:0000313" key="2">
    <source>
        <dbReference type="EMBL" id="GFA81698.1"/>
    </source>
</evidence>
<name>A0A699KAH2_TANCI</name>
<feature type="region of interest" description="Disordered" evidence="1">
    <location>
        <begin position="52"/>
        <end position="113"/>
    </location>
</feature>
<evidence type="ECO:0000256" key="1">
    <source>
        <dbReference type="SAM" id="MobiDB-lite"/>
    </source>
</evidence>
<gene>
    <name evidence="2" type="ORF">Tci_653670</name>
</gene>
<accession>A0A699KAH2</accession>
<dbReference type="EMBL" id="BKCJ010493578">
    <property type="protein sequence ID" value="GFA81698.1"/>
    <property type="molecule type" value="Genomic_DNA"/>
</dbReference>
<proteinExistence type="predicted"/>
<comment type="caution">
    <text evidence="2">The sequence shown here is derived from an EMBL/GenBank/DDBJ whole genome shotgun (WGS) entry which is preliminary data.</text>
</comment>